<keyword evidence="5 9" id="KW-0418">Kinase</keyword>
<dbReference type="Proteomes" id="UP000014400">
    <property type="component" value="Unassembled WGS sequence"/>
</dbReference>
<protein>
    <recommendedName>
        <fullName evidence="9">Glycerol kinase</fullName>
        <ecNumber evidence="9">2.7.1.30</ecNumber>
    </recommendedName>
    <alternativeName>
        <fullName evidence="9">ATP:glycerol 3-phosphotransferase</fullName>
    </alternativeName>
    <alternativeName>
        <fullName evidence="9">Glycerokinase</fullName>
        <shortName evidence="9">GK</shortName>
    </alternativeName>
</protein>
<dbReference type="GO" id="GO:0005829">
    <property type="term" value="C:cytosol"/>
    <property type="evidence" value="ECO:0007669"/>
    <property type="project" value="TreeGrafter"/>
</dbReference>
<dbReference type="EMBL" id="ATCF01000001">
    <property type="protein sequence ID" value="EPE02121.1"/>
    <property type="molecule type" value="Genomic_DNA"/>
</dbReference>
<dbReference type="NCBIfam" id="NF000756">
    <property type="entry name" value="PRK00047.1"/>
    <property type="match status" value="1"/>
</dbReference>
<dbReference type="PROSITE" id="PS00933">
    <property type="entry name" value="FGGY_KINASES_1"/>
    <property type="match status" value="1"/>
</dbReference>
<feature type="binding site" evidence="9">
    <location>
        <position position="12"/>
    </location>
    <ligand>
        <name>sn-glycerol 3-phosphate</name>
        <dbReference type="ChEBI" id="CHEBI:57597"/>
    </ligand>
</feature>
<feature type="binding site" evidence="9">
    <location>
        <position position="414"/>
    </location>
    <ligand>
        <name>ADP</name>
        <dbReference type="ChEBI" id="CHEBI:456216"/>
    </ligand>
</feature>
<evidence type="ECO:0000256" key="7">
    <source>
        <dbReference type="ARBA" id="ARBA00022840"/>
    </source>
</evidence>
<feature type="binding site" evidence="9">
    <location>
        <position position="82"/>
    </location>
    <ligand>
        <name>glycerol</name>
        <dbReference type="ChEBI" id="CHEBI:17754"/>
    </ligand>
</feature>
<dbReference type="GO" id="GO:0005524">
    <property type="term" value="F:ATP binding"/>
    <property type="evidence" value="ECO:0007669"/>
    <property type="project" value="UniProtKB-UniRule"/>
</dbReference>
<feature type="binding site" evidence="9">
    <location>
        <position position="83"/>
    </location>
    <ligand>
        <name>glycerol</name>
        <dbReference type="ChEBI" id="CHEBI:17754"/>
    </ligand>
</feature>
<dbReference type="PIRSF" id="PIRSF000538">
    <property type="entry name" value="GlpK"/>
    <property type="match status" value="1"/>
</dbReference>
<evidence type="ECO:0000256" key="1">
    <source>
        <dbReference type="ARBA" id="ARBA00005190"/>
    </source>
</evidence>
<feature type="binding site" evidence="9">
    <location>
        <position position="244"/>
    </location>
    <ligand>
        <name>glycerol</name>
        <dbReference type="ChEBI" id="CHEBI:17754"/>
    </ligand>
</feature>
<evidence type="ECO:0000256" key="9">
    <source>
        <dbReference type="HAMAP-Rule" id="MF_00186"/>
    </source>
</evidence>
<feature type="binding site" evidence="9">
    <location>
        <position position="243"/>
    </location>
    <ligand>
        <name>glycerol</name>
        <dbReference type="ChEBI" id="CHEBI:17754"/>
    </ligand>
</feature>
<feature type="binding site" evidence="9">
    <location>
        <position position="16"/>
    </location>
    <ligand>
        <name>ADP</name>
        <dbReference type="ChEBI" id="CHEBI:456216"/>
    </ligand>
</feature>
<feature type="binding site" evidence="9">
    <location>
        <position position="82"/>
    </location>
    <ligand>
        <name>sn-glycerol 3-phosphate</name>
        <dbReference type="ChEBI" id="CHEBI:57597"/>
    </ligand>
</feature>
<feature type="binding site" evidence="9">
    <location>
        <position position="410"/>
    </location>
    <ligand>
        <name>ADP</name>
        <dbReference type="ChEBI" id="CHEBI:456216"/>
    </ligand>
</feature>
<feature type="binding site" evidence="9">
    <location>
        <position position="13"/>
    </location>
    <ligand>
        <name>ATP</name>
        <dbReference type="ChEBI" id="CHEBI:30616"/>
    </ligand>
</feature>
<dbReference type="InterPro" id="IPR018483">
    <property type="entry name" value="Carb_kinase_FGGY_CS"/>
</dbReference>
<dbReference type="Pfam" id="PF02782">
    <property type="entry name" value="FGGY_C"/>
    <property type="match status" value="1"/>
</dbReference>
<dbReference type="STRING" id="1203554.HMPREF1476_00018"/>
<dbReference type="InterPro" id="IPR018485">
    <property type="entry name" value="FGGY_C"/>
</dbReference>
<feature type="binding site" evidence="9">
    <location>
        <position position="309"/>
    </location>
    <ligand>
        <name>ADP</name>
        <dbReference type="ChEBI" id="CHEBI:456216"/>
    </ligand>
</feature>
<keyword evidence="7 9" id="KW-0067">ATP-binding</keyword>
<keyword evidence="14" id="KW-1185">Reference proteome</keyword>
<comment type="pathway">
    <text evidence="1 9">Polyol metabolism; glycerol degradation via glycerol kinase pathway; sn-glycerol 3-phosphate from glycerol: step 1/1.</text>
</comment>
<evidence type="ECO:0000256" key="5">
    <source>
        <dbReference type="ARBA" id="ARBA00022777"/>
    </source>
</evidence>
<dbReference type="InterPro" id="IPR000577">
    <property type="entry name" value="Carb_kinase_FGGY"/>
</dbReference>
<reference evidence="13 14" key="1">
    <citation type="submission" date="2013-04" db="EMBL/GenBank/DDBJ databases">
        <title>The Genome Sequence of Sutterella wadsworthensis HGA0223.</title>
        <authorList>
            <consortium name="The Broad Institute Genomics Platform"/>
            <person name="Earl A."/>
            <person name="Ward D."/>
            <person name="Feldgarden M."/>
            <person name="Gevers D."/>
            <person name="Schmidt T.M."/>
            <person name="Dover J."/>
            <person name="Dai D."/>
            <person name="Walker B."/>
            <person name="Young S."/>
            <person name="Zeng Q."/>
            <person name="Gargeya S."/>
            <person name="Fitzgerald M."/>
            <person name="Haas B."/>
            <person name="Abouelleil A."/>
            <person name="Allen A.W."/>
            <person name="Alvarado L."/>
            <person name="Arachchi H.M."/>
            <person name="Berlin A.M."/>
            <person name="Chapman S.B."/>
            <person name="Gainer-Dewar J."/>
            <person name="Goldberg J."/>
            <person name="Griggs A."/>
            <person name="Gujja S."/>
            <person name="Hansen M."/>
            <person name="Howarth C."/>
            <person name="Imamovic A."/>
            <person name="Ireland A."/>
            <person name="Larimer J."/>
            <person name="McCowan C."/>
            <person name="Murphy C."/>
            <person name="Pearson M."/>
            <person name="Poon T.W."/>
            <person name="Priest M."/>
            <person name="Roberts A."/>
            <person name="Saif S."/>
            <person name="Shea T."/>
            <person name="Sisk P."/>
            <person name="Sykes S."/>
            <person name="Wortman J."/>
            <person name="Nusbaum C."/>
            <person name="Birren B."/>
        </authorList>
    </citation>
    <scope>NUCLEOTIDE SEQUENCE [LARGE SCALE GENOMIC DNA]</scope>
    <source>
        <strain evidence="13 14">HGA0223</strain>
    </source>
</reference>
<dbReference type="AlphaFoldDB" id="S3BRX0"/>
<dbReference type="HAMAP" id="MF_00186">
    <property type="entry name" value="Glycerol_kin"/>
    <property type="match status" value="1"/>
</dbReference>
<accession>S3BRX0</accession>
<comment type="caution">
    <text evidence="13">The sequence shown here is derived from an EMBL/GenBank/DDBJ whole genome shotgun (WGS) entry which is preliminary data.</text>
</comment>
<dbReference type="InterPro" id="IPR005999">
    <property type="entry name" value="Glycerol_kin"/>
</dbReference>
<dbReference type="InterPro" id="IPR043129">
    <property type="entry name" value="ATPase_NBD"/>
</dbReference>
<comment type="similarity">
    <text evidence="2 9 10">Belongs to the FGGY kinase family.</text>
</comment>
<feature type="domain" description="Carbohydrate kinase FGGY N-terminal" evidence="11">
    <location>
        <begin position="4"/>
        <end position="250"/>
    </location>
</feature>
<keyword evidence="4 9" id="KW-0547">Nucleotide-binding</keyword>
<gene>
    <name evidence="9" type="primary">glpK</name>
    <name evidence="13" type="ORF">HMPREF1476_00018</name>
</gene>
<proteinExistence type="inferred from homology"/>
<evidence type="ECO:0000313" key="13">
    <source>
        <dbReference type="EMBL" id="EPE02121.1"/>
    </source>
</evidence>
<feature type="binding site" evidence="9">
    <location>
        <position position="83"/>
    </location>
    <ligand>
        <name>sn-glycerol 3-phosphate</name>
        <dbReference type="ChEBI" id="CHEBI:57597"/>
    </ligand>
</feature>
<comment type="catalytic activity">
    <reaction evidence="8 9">
        <text>glycerol + ATP = sn-glycerol 3-phosphate + ADP + H(+)</text>
        <dbReference type="Rhea" id="RHEA:21644"/>
        <dbReference type="ChEBI" id="CHEBI:15378"/>
        <dbReference type="ChEBI" id="CHEBI:17754"/>
        <dbReference type="ChEBI" id="CHEBI:30616"/>
        <dbReference type="ChEBI" id="CHEBI:57597"/>
        <dbReference type="ChEBI" id="CHEBI:456216"/>
        <dbReference type="EC" id="2.7.1.30"/>
    </reaction>
</comment>
<organism evidence="13 14">
    <name type="scientific">Sutterella wadsworthensis HGA0223</name>
    <dbReference type="NCBI Taxonomy" id="1203554"/>
    <lineage>
        <taxon>Bacteria</taxon>
        <taxon>Pseudomonadati</taxon>
        <taxon>Pseudomonadota</taxon>
        <taxon>Betaproteobacteria</taxon>
        <taxon>Burkholderiales</taxon>
        <taxon>Sutterellaceae</taxon>
        <taxon>Sutterella</taxon>
    </lineage>
</organism>
<dbReference type="PANTHER" id="PTHR10196:SF69">
    <property type="entry name" value="GLYCEROL KINASE"/>
    <property type="match status" value="1"/>
</dbReference>
<evidence type="ECO:0000259" key="12">
    <source>
        <dbReference type="Pfam" id="PF02782"/>
    </source>
</evidence>
<feature type="binding site" evidence="9">
    <location>
        <position position="309"/>
    </location>
    <ligand>
        <name>ATP</name>
        <dbReference type="ChEBI" id="CHEBI:30616"/>
    </ligand>
</feature>
<comment type="activity regulation">
    <text evidence="9">Inhibited by fructose 1,6-bisphosphate (FBP).</text>
</comment>
<evidence type="ECO:0000256" key="3">
    <source>
        <dbReference type="ARBA" id="ARBA00022679"/>
    </source>
</evidence>
<evidence type="ECO:0000256" key="6">
    <source>
        <dbReference type="ARBA" id="ARBA00022798"/>
    </source>
</evidence>
<feature type="binding site" evidence="9">
    <location>
        <position position="243"/>
    </location>
    <ligand>
        <name>sn-glycerol 3-phosphate</name>
        <dbReference type="ChEBI" id="CHEBI:57597"/>
    </ligand>
</feature>
<evidence type="ECO:0000256" key="4">
    <source>
        <dbReference type="ARBA" id="ARBA00022741"/>
    </source>
</evidence>
<dbReference type="GO" id="GO:0006072">
    <property type="term" value="P:glycerol-3-phosphate metabolic process"/>
    <property type="evidence" value="ECO:0007669"/>
    <property type="project" value="InterPro"/>
</dbReference>
<dbReference type="PANTHER" id="PTHR10196">
    <property type="entry name" value="SUGAR KINASE"/>
    <property type="match status" value="1"/>
</dbReference>
<keyword evidence="3 9" id="KW-0808">Transferase</keyword>
<sequence>MPQYILALDQGTTSSRALLFDAAGEVAALAQQEFRQNYPRPGWVEHDAREIWSAQYAVARRALEHAGVDVKSVAAIAITNQRETTVLWDRFTGEPIAPAIVWQDRRTAERVEALEAQGLGPLVSGKTGLRLDAYFSATKIEWLLDHVSGARQRAEKGEILFGTMDSWLIWNLTRGAEHVTDTTNASRTLLCDLRSGQWDDELLDIFRIPRAMLPRIEPSSGVVGCTHPSLFGAAVPIAGVAGDQQAAAFGEACFAPGSVKNTYGTGGFLLMNVGGEPRPSENRLITTAAWKLGCAPTQYALEGSVFIAGAVVQWLRDQMDFIESASEIEALAREVPDSGGVWFVPAFVGLGAPYWDPDARGMLIGLTRGTNRAHIARAALEAIAFQSAEVLTAMAKDATRPVRELRVDGGAARNDLLMQMQADIAGVPVIRPAQTETTALGAAFLAGLASGFWQSTDEIASLWRAERVFEPVMNEDQRGFLMNQWARAVGRARKWNQ</sequence>
<dbReference type="Gene3D" id="3.30.420.40">
    <property type="match status" value="2"/>
</dbReference>
<feature type="binding site" evidence="9">
    <location>
        <position position="410"/>
    </location>
    <ligand>
        <name>ATP</name>
        <dbReference type="ChEBI" id="CHEBI:30616"/>
    </ligand>
</feature>
<dbReference type="HOGENOM" id="CLU_009281_2_3_4"/>
<feature type="binding site" evidence="9">
    <location>
        <position position="134"/>
    </location>
    <ligand>
        <name>sn-glycerol 3-phosphate</name>
        <dbReference type="ChEBI" id="CHEBI:57597"/>
    </ligand>
</feature>
<evidence type="ECO:0000256" key="10">
    <source>
        <dbReference type="RuleBase" id="RU003733"/>
    </source>
</evidence>
<keyword evidence="6 9" id="KW-0319">Glycerol metabolism</keyword>
<feature type="domain" description="Carbohydrate kinase FGGY C-terminal" evidence="12">
    <location>
        <begin position="260"/>
        <end position="449"/>
    </location>
</feature>
<dbReference type="GO" id="GO:0019563">
    <property type="term" value="P:glycerol catabolic process"/>
    <property type="evidence" value="ECO:0007669"/>
    <property type="project" value="UniProtKB-UniRule"/>
</dbReference>
<dbReference type="CDD" id="cd07786">
    <property type="entry name" value="FGGY_EcGK_like"/>
    <property type="match status" value="1"/>
</dbReference>
<feature type="binding site" evidence="9">
    <location>
        <position position="12"/>
    </location>
    <ligand>
        <name>ATP</name>
        <dbReference type="ChEBI" id="CHEBI:30616"/>
    </ligand>
</feature>
<feature type="binding site" evidence="9">
    <location>
        <position position="265"/>
    </location>
    <ligand>
        <name>ATP</name>
        <dbReference type="ChEBI" id="CHEBI:30616"/>
    </ligand>
</feature>
<evidence type="ECO:0000313" key="14">
    <source>
        <dbReference type="Proteomes" id="UP000014400"/>
    </source>
</evidence>
<feature type="binding site" evidence="9">
    <location>
        <position position="14"/>
    </location>
    <ligand>
        <name>ATP</name>
        <dbReference type="ChEBI" id="CHEBI:30616"/>
    </ligand>
</feature>
<feature type="binding site" evidence="9">
    <location>
        <position position="313"/>
    </location>
    <ligand>
        <name>ATP</name>
        <dbReference type="ChEBI" id="CHEBI:30616"/>
    </ligand>
</feature>
<dbReference type="RefSeq" id="WP_016473516.1">
    <property type="nucleotide sequence ID" value="NZ_KE150480.1"/>
</dbReference>
<comment type="function">
    <text evidence="9">Key enzyme in the regulation of glycerol uptake and metabolism. Catalyzes the phosphorylation of glycerol to yield sn-glycerol 3-phosphate.</text>
</comment>
<dbReference type="EC" id="2.7.1.30" evidence="9"/>
<dbReference type="FunFam" id="3.30.420.40:FF:000007">
    <property type="entry name" value="Glycerol kinase"/>
    <property type="match status" value="1"/>
</dbReference>
<evidence type="ECO:0000256" key="2">
    <source>
        <dbReference type="ARBA" id="ARBA00009156"/>
    </source>
</evidence>
<dbReference type="eggNOG" id="COG0554">
    <property type="taxonomic scope" value="Bacteria"/>
</dbReference>
<dbReference type="GO" id="GO:0004370">
    <property type="term" value="F:glycerol kinase activity"/>
    <property type="evidence" value="ECO:0007669"/>
    <property type="project" value="UniProtKB-UniRule"/>
</dbReference>
<feature type="binding site" evidence="9">
    <location>
        <position position="12"/>
    </location>
    <ligand>
        <name>ADP</name>
        <dbReference type="ChEBI" id="CHEBI:456216"/>
    </ligand>
</feature>
<evidence type="ECO:0000259" key="11">
    <source>
        <dbReference type="Pfam" id="PF00370"/>
    </source>
</evidence>
<dbReference type="SUPFAM" id="SSF53067">
    <property type="entry name" value="Actin-like ATPase domain"/>
    <property type="match status" value="2"/>
</dbReference>
<dbReference type="PATRIC" id="fig|1203554.3.peg.6"/>
<feature type="binding site" evidence="9">
    <location>
        <position position="134"/>
    </location>
    <ligand>
        <name>glycerol</name>
        <dbReference type="ChEBI" id="CHEBI:17754"/>
    </ligand>
</feature>
<evidence type="ECO:0000256" key="8">
    <source>
        <dbReference type="ARBA" id="ARBA00052101"/>
    </source>
</evidence>
<feature type="binding site" evidence="9">
    <location>
        <position position="265"/>
    </location>
    <ligand>
        <name>ADP</name>
        <dbReference type="ChEBI" id="CHEBI:456216"/>
    </ligand>
</feature>
<dbReference type="PROSITE" id="PS00445">
    <property type="entry name" value="FGGY_KINASES_2"/>
    <property type="match status" value="1"/>
</dbReference>
<dbReference type="FunFam" id="3.30.420.40:FF:000008">
    <property type="entry name" value="Glycerol kinase"/>
    <property type="match status" value="1"/>
</dbReference>
<dbReference type="Pfam" id="PF00370">
    <property type="entry name" value="FGGY_N"/>
    <property type="match status" value="1"/>
</dbReference>
<dbReference type="NCBIfam" id="TIGR01311">
    <property type="entry name" value="glycerol_kin"/>
    <property type="match status" value="1"/>
</dbReference>
<name>S3BRX0_9BURK</name>
<dbReference type="UniPathway" id="UPA00618">
    <property type="reaction ID" value="UER00672"/>
</dbReference>
<dbReference type="InterPro" id="IPR018484">
    <property type="entry name" value="FGGY_N"/>
</dbReference>